<protein>
    <recommendedName>
        <fullName evidence="3">Phage tail protein</fullName>
    </recommendedName>
</protein>
<gene>
    <name evidence="1" type="ORF">I5I61_21560</name>
</gene>
<comment type="caution">
    <text evidence="1">The sequence shown here is derived from an EMBL/GenBank/DDBJ whole genome shotgun (WGS) entry which is preliminary data.</text>
</comment>
<accession>A0ABS0KPL8</accession>
<sequence>MTVRLYTSLDTGAPVLSGTQFARVRQILLACLVNGYGSKPAAGWTVGHDVTGGFSLFNGFGYINFVENSATYAHTVYIMEAITNGTTALAAGVNRRSCGWYDGSSSTERQGFYTGSTGLNAAAAQNPYWSVVADDKTCIFLFGGGATSADSVGGSAIHYFGQTINAADLPGVSAFVSLGGFQNDGNNASVFYGVSNRWGMSLRNPFTGLVAQGDGARYGAGIAVHWRGVQNSSQTNKTQLSRLQPVRAILSCYGTVLNGSTINSTACCGGYLRGVISEPTLSGVPLSQTLTLLGLANTWQARITPITLPNGKQWLPLFAVNGEWGGFVSLDPADWE</sequence>
<evidence type="ECO:0008006" key="3">
    <source>
        <dbReference type="Google" id="ProtNLM"/>
    </source>
</evidence>
<reference evidence="1 2" key="1">
    <citation type="submission" date="2020-11" db="EMBL/GenBank/DDBJ databases">
        <title>Enhanced detection system for hospital associated transmission using whole genome sequencing surveillance.</title>
        <authorList>
            <person name="Harrison L.H."/>
            <person name="Van Tyne D."/>
            <person name="Marsh J.W."/>
            <person name="Griffith M.P."/>
            <person name="Snyder D.J."/>
            <person name="Cooper V.S."/>
            <person name="Mustapha M."/>
        </authorList>
    </citation>
    <scope>NUCLEOTIDE SEQUENCE [LARGE SCALE GENOMIC DNA]</scope>
    <source>
        <strain evidence="1 2">PSA00705</strain>
    </source>
</reference>
<evidence type="ECO:0000313" key="2">
    <source>
        <dbReference type="Proteomes" id="UP000608450"/>
    </source>
</evidence>
<dbReference type="RefSeq" id="WP_196913277.1">
    <property type="nucleotide sequence ID" value="NZ_JADTFC010000063.1"/>
</dbReference>
<keyword evidence="2" id="KW-1185">Reference proteome</keyword>
<evidence type="ECO:0000313" key="1">
    <source>
        <dbReference type="EMBL" id="MBG6290051.1"/>
    </source>
</evidence>
<dbReference type="Proteomes" id="UP000608450">
    <property type="component" value="Unassembled WGS sequence"/>
</dbReference>
<organism evidence="1 2">
    <name type="scientific">Pseudomonas nitroreducens</name>
    <dbReference type="NCBI Taxonomy" id="46680"/>
    <lineage>
        <taxon>Bacteria</taxon>
        <taxon>Pseudomonadati</taxon>
        <taxon>Pseudomonadota</taxon>
        <taxon>Gammaproteobacteria</taxon>
        <taxon>Pseudomonadales</taxon>
        <taxon>Pseudomonadaceae</taxon>
        <taxon>Pseudomonas</taxon>
    </lineage>
</organism>
<dbReference type="EMBL" id="JADTFC010000063">
    <property type="protein sequence ID" value="MBG6290051.1"/>
    <property type="molecule type" value="Genomic_DNA"/>
</dbReference>
<name>A0ABS0KPL8_PSENT</name>
<proteinExistence type="predicted"/>